<dbReference type="AlphaFoldDB" id="A0A263D959"/>
<dbReference type="RefSeq" id="WP_094861763.1">
    <property type="nucleotide sequence ID" value="NZ_NKYE01000003.1"/>
</dbReference>
<accession>A0A263D959</accession>
<dbReference type="Proteomes" id="UP000242444">
    <property type="component" value="Unassembled WGS sequence"/>
</dbReference>
<dbReference type="InParanoid" id="A0A263D959"/>
<evidence type="ECO:0000313" key="1">
    <source>
        <dbReference type="EMBL" id="OZM74006.1"/>
    </source>
</evidence>
<evidence type="ECO:0000313" key="2">
    <source>
        <dbReference type="Proteomes" id="UP000242444"/>
    </source>
</evidence>
<gene>
    <name evidence="1" type="ORF">CFN78_06885</name>
</gene>
<organism evidence="1 2">
    <name type="scientific">Amycolatopsis antarctica</name>
    <dbReference type="NCBI Taxonomy" id="1854586"/>
    <lineage>
        <taxon>Bacteria</taxon>
        <taxon>Bacillati</taxon>
        <taxon>Actinomycetota</taxon>
        <taxon>Actinomycetes</taxon>
        <taxon>Pseudonocardiales</taxon>
        <taxon>Pseudonocardiaceae</taxon>
        <taxon>Amycolatopsis</taxon>
    </lineage>
</organism>
<comment type="caution">
    <text evidence="1">The sequence shown here is derived from an EMBL/GenBank/DDBJ whole genome shotgun (WGS) entry which is preliminary data.</text>
</comment>
<keyword evidence="2" id="KW-1185">Reference proteome</keyword>
<sequence>MTSPHKATVEGLHSALSAVIEVCQDTRYDHATRMAVLDAVNAAAWAQAHGTEPVKAAGLTIVPVSAEWHEVSA</sequence>
<protein>
    <submittedName>
        <fullName evidence="1">Uncharacterized protein</fullName>
    </submittedName>
</protein>
<name>A0A263D959_9PSEU</name>
<reference evidence="1 2" key="1">
    <citation type="submission" date="2017-07" db="EMBL/GenBank/DDBJ databases">
        <title>Amycolatopsis antarcticus sp. nov., isolated from the surface of an Antarcticus brown macroalga.</title>
        <authorList>
            <person name="Wang J."/>
            <person name="Leiva S."/>
            <person name="Huang J."/>
            <person name="Huang Y."/>
        </authorList>
    </citation>
    <scope>NUCLEOTIDE SEQUENCE [LARGE SCALE GENOMIC DNA]</scope>
    <source>
        <strain evidence="1 2">AU-G6</strain>
    </source>
</reference>
<dbReference type="EMBL" id="NKYE01000003">
    <property type="protein sequence ID" value="OZM74006.1"/>
    <property type="molecule type" value="Genomic_DNA"/>
</dbReference>
<proteinExistence type="predicted"/>